<dbReference type="AlphaFoldDB" id="A0A8J2YVM2"/>
<comment type="caution">
    <text evidence="2">The sequence shown here is derived from an EMBL/GenBank/DDBJ whole genome shotgun (WGS) entry which is preliminary data.</text>
</comment>
<keyword evidence="3" id="KW-1185">Reference proteome</keyword>
<accession>A0A8J2YVM2</accession>
<name>A0A8J2YVM2_9PROT</name>
<evidence type="ECO:0000256" key="1">
    <source>
        <dbReference type="SAM" id="Phobius"/>
    </source>
</evidence>
<dbReference type="Proteomes" id="UP000646365">
    <property type="component" value="Unassembled WGS sequence"/>
</dbReference>
<feature type="transmembrane region" description="Helical" evidence="1">
    <location>
        <begin position="92"/>
        <end position="110"/>
    </location>
</feature>
<keyword evidence="1" id="KW-0812">Transmembrane</keyword>
<protein>
    <recommendedName>
        <fullName evidence="4">Transmembrane protein</fullName>
    </recommendedName>
</protein>
<evidence type="ECO:0000313" key="2">
    <source>
        <dbReference type="EMBL" id="GGF28268.1"/>
    </source>
</evidence>
<reference evidence="2" key="1">
    <citation type="journal article" date="2014" name="Int. J. Syst. Evol. Microbiol.">
        <title>Complete genome sequence of Corynebacterium casei LMG S-19264T (=DSM 44701T), isolated from a smear-ripened cheese.</title>
        <authorList>
            <consortium name="US DOE Joint Genome Institute (JGI-PGF)"/>
            <person name="Walter F."/>
            <person name="Albersmeier A."/>
            <person name="Kalinowski J."/>
            <person name="Ruckert C."/>
        </authorList>
    </citation>
    <scope>NUCLEOTIDE SEQUENCE</scope>
    <source>
        <strain evidence="2">CGMCC 1.15725</strain>
    </source>
</reference>
<organism evidence="2 3">
    <name type="scientific">Aliidongia dinghuensis</name>
    <dbReference type="NCBI Taxonomy" id="1867774"/>
    <lineage>
        <taxon>Bacteria</taxon>
        <taxon>Pseudomonadati</taxon>
        <taxon>Pseudomonadota</taxon>
        <taxon>Alphaproteobacteria</taxon>
        <taxon>Rhodospirillales</taxon>
        <taxon>Dongiaceae</taxon>
        <taxon>Aliidongia</taxon>
    </lineage>
</organism>
<keyword evidence="1" id="KW-0472">Membrane</keyword>
<reference evidence="2" key="2">
    <citation type="submission" date="2020-09" db="EMBL/GenBank/DDBJ databases">
        <authorList>
            <person name="Sun Q."/>
            <person name="Zhou Y."/>
        </authorList>
    </citation>
    <scope>NUCLEOTIDE SEQUENCE</scope>
    <source>
        <strain evidence="2">CGMCC 1.15725</strain>
    </source>
</reference>
<evidence type="ECO:0000313" key="3">
    <source>
        <dbReference type="Proteomes" id="UP000646365"/>
    </source>
</evidence>
<feature type="transmembrane region" description="Helical" evidence="1">
    <location>
        <begin position="210"/>
        <end position="231"/>
    </location>
</feature>
<gene>
    <name evidence="2" type="ORF">GCM10011611_37880</name>
</gene>
<evidence type="ECO:0008006" key="4">
    <source>
        <dbReference type="Google" id="ProtNLM"/>
    </source>
</evidence>
<feature type="transmembrane region" description="Helical" evidence="1">
    <location>
        <begin position="251"/>
        <end position="273"/>
    </location>
</feature>
<keyword evidence="1" id="KW-1133">Transmembrane helix</keyword>
<dbReference type="EMBL" id="BMJQ01000010">
    <property type="protein sequence ID" value="GGF28268.1"/>
    <property type="molecule type" value="Genomic_DNA"/>
</dbReference>
<feature type="transmembrane region" description="Helical" evidence="1">
    <location>
        <begin position="159"/>
        <end position="177"/>
    </location>
</feature>
<proteinExistence type="predicted"/>
<sequence length="295" mass="33299">MPTLPSLLSRTGPLRLVAALPMTMWLSFMLIFGMPVRSWALYLPFFLLLDFLRHCARPNRAAYMGWLVQAMAALPRGDAVALPAAFVRRRVWCGRIVLAFWLYGLSIIFVPQARYLARALDGVPAIEWLYGVIDQLYPAAIGQVAHIVVRGHLVDAYDLRHFLTMCLLLSCTTLFLYSGPNCAGSPEFLLLKPISISIKRKNKKFRINKLLWQELFCVLLSAIFLWVFTLMGSESPSDPVYWQMKAFPPCVMFMLNAWATAAMLAHIAAWHDLSLAEKICRRAPAPVRTLPSVDA</sequence>